<reference evidence="3 4" key="1">
    <citation type="journal article" date="2019" name="Emerg. Microbes Infect.">
        <title>Comprehensive subspecies identification of 175 nontuberculous mycobacteria species based on 7547 genomic profiles.</title>
        <authorList>
            <person name="Matsumoto Y."/>
            <person name="Kinjo T."/>
            <person name="Motooka D."/>
            <person name="Nabeya D."/>
            <person name="Jung N."/>
            <person name="Uechi K."/>
            <person name="Horii T."/>
            <person name="Iida T."/>
            <person name="Fujita J."/>
            <person name="Nakamura S."/>
        </authorList>
    </citation>
    <scope>NUCLEOTIDE SEQUENCE [LARGE SCALE GENOMIC DNA]</scope>
    <source>
        <strain evidence="3 4">JCM 13323</strain>
    </source>
</reference>
<evidence type="ECO:0000313" key="3">
    <source>
        <dbReference type="EMBL" id="BBX70380.1"/>
    </source>
</evidence>
<name>A0A7I7MF12_9MYCO</name>
<gene>
    <name evidence="3" type="ORF">MPSYJ_38410</name>
</gene>
<dbReference type="Gene3D" id="3.30.1200.10">
    <property type="entry name" value="YggU-like"/>
    <property type="match status" value="1"/>
</dbReference>
<proteinExistence type="inferred from homology"/>
<evidence type="ECO:0000313" key="4">
    <source>
        <dbReference type="Proteomes" id="UP000466514"/>
    </source>
</evidence>
<protein>
    <recommendedName>
        <fullName evidence="2">UPF0235 protein MPSYJ_38410</fullName>
    </recommendedName>
</protein>
<dbReference type="NCBIfam" id="TIGR00251">
    <property type="entry name" value="DUF167 family protein"/>
    <property type="match status" value="1"/>
</dbReference>
<dbReference type="InterPro" id="IPR003746">
    <property type="entry name" value="DUF167"/>
</dbReference>
<organism evidence="3 4">
    <name type="scientific">Mycolicibacterium psychrotolerans</name>
    <dbReference type="NCBI Taxonomy" id="216929"/>
    <lineage>
        <taxon>Bacteria</taxon>
        <taxon>Bacillati</taxon>
        <taxon>Actinomycetota</taxon>
        <taxon>Actinomycetes</taxon>
        <taxon>Mycobacteriales</taxon>
        <taxon>Mycobacteriaceae</taxon>
        <taxon>Mycolicibacterium</taxon>
    </lineage>
</organism>
<evidence type="ECO:0000256" key="2">
    <source>
        <dbReference type="HAMAP-Rule" id="MF_00634"/>
    </source>
</evidence>
<dbReference type="SMART" id="SM01152">
    <property type="entry name" value="DUF167"/>
    <property type="match status" value="1"/>
</dbReference>
<dbReference type="SUPFAM" id="SSF69786">
    <property type="entry name" value="YggU-like"/>
    <property type="match status" value="1"/>
</dbReference>
<dbReference type="KEGG" id="mpsc:MPSYJ_38410"/>
<dbReference type="InterPro" id="IPR036591">
    <property type="entry name" value="YggU-like_sf"/>
</dbReference>
<dbReference type="Proteomes" id="UP000466514">
    <property type="component" value="Chromosome"/>
</dbReference>
<dbReference type="HAMAP" id="MF_00634">
    <property type="entry name" value="UPF0235"/>
    <property type="match status" value="1"/>
</dbReference>
<evidence type="ECO:0000256" key="1">
    <source>
        <dbReference type="ARBA" id="ARBA00010364"/>
    </source>
</evidence>
<dbReference type="AlphaFoldDB" id="A0A7I7MF12"/>
<comment type="similarity">
    <text evidence="1 2">Belongs to the UPF0235 family.</text>
</comment>
<dbReference type="EMBL" id="AP022574">
    <property type="protein sequence ID" value="BBX70380.1"/>
    <property type="molecule type" value="Genomic_DNA"/>
</dbReference>
<dbReference type="RefSeq" id="WP_163723670.1">
    <property type="nucleotide sequence ID" value="NZ_AP022574.1"/>
</dbReference>
<dbReference type="Pfam" id="PF02594">
    <property type="entry name" value="DUF167"/>
    <property type="match status" value="1"/>
</dbReference>
<keyword evidence="4" id="KW-1185">Reference proteome</keyword>
<sequence length="75" mass="8058">MAETVAVHVKPGSTKGPLVETAPDGALTIYVRERAVDGKANEAVLRLLAEHLGVPRGRIRLAAGATSRLKRFRIE</sequence>
<accession>A0A7I7MF12</accession>